<comment type="subcellular location">
    <subcellularLocation>
        <location evidence="1 9">Cell inner membrane</location>
        <topology evidence="1 9">Multi-pass membrane protein</topology>
    </subcellularLocation>
</comment>
<evidence type="ECO:0000256" key="5">
    <source>
        <dbReference type="ARBA" id="ARBA00022692"/>
    </source>
</evidence>
<evidence type="ECO:0000256" key="6">
    <source>
        <dbReference type="ARBA" id="ARBA00022989"/>
    </source>
</evidence>
<feature type="transmembrane region" description="Helical" evidence="9">
    <location>
        <begin position="39"/>
        <end position="61"/>
    </location>
</feature>
<accession>A0AAE2ZIF7</accession>
<evidence type="ECO:0000256" key="9">
    <source>
        <dbReference type="RuleBase" id="RU369079"/>
    </source>
</evidence>
<evidence type="ECO:0000256" key="1">
    <source>
        <dbReference type="ARBA" id="ARBA00004429"/>
    </source>
</evidence>
<evidence type="ECO:0000256" key="2">
    <source>
        <dbReference type="ARBA" id="ARBA00022448"/>
    </source>
</evidence>
<evidence type="ECO:0000256" key="4">
    <source>
        <dbReference type="ARBA" id="ARBA00022519"/>
    </source>
</evidence>
<comment type="caution">
    <text evidence="11">The sequence shown here is derived from an EMBL/GenBank/DDBJ whole genome shotgun (WGS) entry which is preliminary data.</text>
</comment>
<name>A0AAE2ZIF7_9HYPH</name>
<evidence type="ECO:0000313" key="12">
    <source>
        <dbReference type="Proteomes" id="UP001196509"/>
    </source>
</evidence>
<dbReference type="InterPro" id="IPR007387">
    <property type="entry name" value="TRAP_DctQ"/>
</dbReference>
<dbReference type="GO" id="GO:0022857">
    <property type="term" value="F:transmembrane transporter activity"/>
    <property type="evidence" value="ECO:0007669"/>
    <property type="project" value="UniProtKB-UniRule"/>
</dbReference>
<dbReference type="EMBL" id="JAICBX010000002">
    <property type="protein sequence ID" value="MBW8637294.1"/>
    <property type="molecule type" value="Genomic_DNA"/>
</dbReference>
<feature type="domain" description="Tripartite ATP-independent periplasmic transporters DctQ component" evidence="10">
    <location>
        <begin position="20"/>
        <end position="147"/>
    </location>
</feature>
<keyword evidence="7 9" id="KW-0472">Membrane</keyword>
<sequence length="157" mass="17598">MTVLRHFAQAISIIFFLTTFLAVLGQASFRYLFNMPVGWAVEVAINSFLIGSWWTICWQVALREHVTFDVVYEILPERGRALCRCVGGLITGALLLAAVPGSLKYVEVMNRITTGVLKLPLSWVYWIFTLFLVVLALRFILDAVRAIASLTTAERSA</sequence>
<dbReference type="Pfam" id="PF04290">
    <property type="entry name" value="DctQ"/>
    <property type="match status" value="1"/>
</dbReference>
<comment type="subunit">
    <text evidence="9">The complex comprises the extracytoplasmic solute receptor protein and the two transmembrane proteins.</text>
</comment>
<gene>
    <name evidence="11" type="ORF">K1W69_08850</name>
</gene>
<proteinExistence type="inferred from homology"/>
<evidence type="ECO:0000256" key="8">
    <source>
        <dbReference type="ARBA" id="ARBA00038436"/>
    </source>
</evidence>
<dbReference type="PANTHER" id="PTHR35011">
    <property type="entry name" value="2,3-DIKETO-L-GULONATE TRAP TRANSPORTER SMALL PERMEASE PROTEIN YIAM"/>
    <property type="match status" value="1"/>
</dbReference>
<dbReference type="RefSeq" id="WP_220228012.1">
    <property type="nucleotide sequence ID" value="NZ_JAICBX010000002.1"/>
</dbReference>
<feature type="transmembrane region" description="Helical" evidence="9">
    <location>
        <begin position="12"/>
        <end position="33"/>
    </location>
</feature>
<evidence type="ECO:0000256" key="7">
    <source>
        <dbReference type="ARBA" id="ARBA00023136"/>
    </source>
</evidence>
<evidence type="ECO:0000259" key="10">
    <source>
        <dbReference type="Pfam" id="PF04290"/>
    </source>
</evidence>
<keyword evidence="4 9" id="KW-0997">Cell inner membrane</keyword>
<dbReference type="Proteomes" id="UP001196509">
    <property type="component" value="Unassembled WGS sequence"/>
</dbReference>
<dbReference type="GO" id="GO:0005886">
    <property type="term" value="C:plasma membrane"/>
    <property type="evidence" value="ECO:0007669"/>
    <property type="project" value="UniProtKB-SubCell"/>
</dbReference>
<keyword evidence="5 9" id="KW-0812">Transmembrane</keyword>
<comment type="function">
    <text evidence="9">Part of the tripartite ATP-independent periplasmic (TRAP) transport system.</text>
</comment>
<evidence type="ECO:0000313" key="11">
    <source>
        <dbReference type="EMBL" id="MBW8637294.1"/>
    </source>
</evidence>
<keyword evidence="2 9" id="KW-0813">Transport</keyword>
<organism evidence="11 12">
    <name type="scientific">Flavimaribacter sediminis</name>
    <dbReference type="NCBI Taxonomy" id="2865987"/>
    <lineage>
        <taxon>Bacteria</taxon>
        <taxon>Pseudomonadati</taxon>
        <taxon>Pseudomonadota</taxon>
        <taxon>Alphaproteobacteria</taxon>
        <taxon>Hyphomicrobiales</taxon>
        <taxon>Rhizobiaceae</taxon>
        <taxon>Flavimaribacter</taxon>
    </lineage>
</organism>
<comment type="similarity">
    <text evidence="8 9">Belongs to the TRAP transporter small permease family.</text>
</comment>
<dbReference type="AlphaFoldDB" id="A0AAE2ZIF7"/>
<feature type="transmembrane region" description="Helical" evidence="9">
    <location>
        <begin position="81"/>
        <end position="103"/>
    </location>
</feature>
<evidence type="ECO:0000256" key="3">
    <source>
        <dbReference type="ARBA" id="ARBA00022475"/>
    </source>
</evidence>
<keyword evidence="3" id="KW-1003">Cell membrane</keyword>
<keyword evidence="12" id="KW-1185">Reference proteome</keyword>
<keyword evidence="6 9" id="KW-1133">Transmembrane helix</keyword>
<protein>
    <recommendedName>
        <fullName evidence="9">TRAP transporter small permease protein</fullName>
    </recommendedName>
</protein>
<feature type="transmembrane region" description="Helical" evidence="9">
    <location>
        <begin position="123"/>
        <end position="141"/>
    </location>
</feature>
<dbReference type="InterPro" id="IPR055348">
    <property type="entry name" value="DctQ"/>
</dbReference>
<reference evidence="11" key="1">
    <citation type="submission" date="2021-08" db="EMBL/GenBank/DDBJ databases">
        <title>Hoeflea bacterium WL0058 sp. nov., isolated from the sediment.</title>
        <authorList>
            <person name="Wang L."/>
            <person name="Zhang D."/>
        </authorList>
    </citation>
    <scope>NUCLEOTIDE SEQUENCE</scope>
    <source>
        <strain evidence="11">WL0058</strain>
    </source>
</reference>